<dbReference type="Proteomes" id="UP000054018">
    <property type="component" value="Unassembled WGS sequence"/>
</dbReference>
<feature type="region of interest" description="Disordered" evidence="1">
    <location>
        <begin position="51"/>
        <end position="99"/>
    </location>
</feature>
<keyword evidence="3" id="KW-1185">Reference proteome</keyword>
<name>A0A0D0A9K0_9AGAM</name>
<dbReference type="AlphaFoldDB" id="A0A0D0A9K0"/>
<protein>
    <recommendedName>
        <fullName evidence="4">Tetratricopeptide repeat protein 1</fullName>
    </recommendedName>
</protein>
<feature type="compositionally biased region" description="Basic and acidic residues" evidence="1">
    <location>
        <begin position="78"/>
        <end position="89"/>
    </location>
</feature>
<dbReference type="EMBL" id="KN833692">
    <property type="protein sequence ID" value="KIK28638.1"/>
    <property type="molecule type" value="Genomic_DNA"/>
</dbReference>
<dbReference type="InterPro" id="IPR011990">
    <property type="entry name" value="TPR-like_helical_dom_sf"/>
</dbReference>
<evidence type="ECO:0008006" key="4">
    <source>
        <dbReference type="Google" id="ProtNLM"/>
    </source>
</evidence>
<dbReference type="HOGENOM" id="CLU_058463_0_0_1"/>
<sequence length="242" mass="26638">MAGSCEKPPSSEDAASVKRCLDEANVLKLEGNDLFKASKWTEALVAYRTALSHLPPRKRPVNQPVDEDPSSSDNAETPDEHNKASESTRPEAPTEDEVELSKARAVINANIAACLIKLDDNKGVIDACTSALEDNPHYIKALQRRATASEKIDSWSSLARAQDDYKLLLELFPANSPEVPRIKRALQSLEPRVKAAQKRETDEMVDKLKGLGNSLLGRFGLSTDNFKFEPNGQGGYSMNFVR</sequence>
<dbReference type="PANTHER" id="PTHR46014">
    <property type="entry name" value="TETRATRICOPEPTIDE REPEAT PROTEIN 1"/>
    <property type="match status" value="1"/>
</dbReference>
<dbReference type="PANTHER" id="PTHR46014:SF1">
    <property type="entry name" value="TETRATRICOPEPTIDE REPEAT PROTEIN 1"/>
    <property type="match status" value="1"/>
</dbReference>
<evidence type="ECO:0000313" key="3">
    <source>
        <dbReference type="Proteomes" id="UP000054018"/>
    </source>
</evidence>
<dbReference type="OrthoDB" id="1872379at2759"/>
<reference evidence="3" key="2">
    <citation type="submission" date="2015-01" db="EMBL/GenBank/DDBJ databases">
        <title>Evolutionary Origins and Diversification of the Mycorrhizal Mutualists.</title>
        <authorList>
            <consortium name="DOE Joint Genome Institute"/>
            <consortium name="Mycorrhizal Genomics Consortium"/>
            <person name="Kohler A."/>
            <person name="Kuo A."/>
            <person name="Nagy L.G."/>
            <person name="Floudas D."/>
            <person name="Copeland A."/>
            <person name="Barry K.W."/>
            <person name="Cichocki N."/>
            <person name="Veneault-Fourrey C."/>
            <person name="LaButti K."/>
            <person name="Lindquist E.A."/>
            <person name="Lipzen A."/>
            <person name="Lundell T."/>
            <person name="Morin E."/>
            <person name="Murat C."/>
            <person name="Riley R."/>
            <person name="Ohm R."/>
            <person name="Sun H."/>
            <person name="Tunlid A."/>
            <person name="Henrissat B."/>
            <person name="Grigoriev I.V."/>
            <person name="Hibbett D.S."/>
            <person name="Martin F."/>
        </authorList>
    </citation>
    <scope>NUCLEOTIDE SEQUENCE [LARGE SCALE GENOMIC DNA]</scope>
    <source>
        <strain evidence="3">441</strain>
    </source>
</reference>
<gene>
    <name evidence="2" type="ORF">PISMIDRAFT_673718</name>
</gene>
<organism evidence="2 3">
    <name type="scientific">Pisolithus microcarpus 441</name>
    <dbReference type="NCBI Taxonomy" id="765257"/>
    <lineage>
        <taxon>Eukaryota</taxon>
        <taxon>Fungi</taxon>
        <taxon>Dikarya</taxon>
        <taxon>Basidiomycota</taxon>
        <taxon>Agaricomycotina</taxon>
        <taxon>Agaricomycetes</taxon>
        <taxon>Agaricomycetidae</taxon>
        <taxon>Boletales</taxon>
        <taxon>Sclerodermatineae</taxon>
        <taxon>Pisolithaceae</taxon>
        <taxon>Pisolithus</taxon>
    </lineage>
</organism>
<evidence type="ECO:0000313" key="2">
    <source>
        <dbReference type="EMBL" id="KIK28638.1"/>
    </source>
</evidence>
<accession>A0A0D0A9K0</accession>
<dbReference type="Gene3D" id="1.25.40.10">
    <property type="entry name" value="Tetratricopeptide repeat domain"/>
    <property type="match status" value="1"/>
</dbReference>
<proteinExistence type="predicted"/>
<dbReference type="InterPro" id="IPR052769">
    <property type="entry name" value="TPR_domain_protein"/>
</dbReference>
<dbReference type="STRING" id="765257.A0A0D0A9K0"/>
<dbReference type="SUPFAM" id="SSF48452">
    <property type="entry name" value="TPR-like"/>
    <property type="match status" value="1"/>
</dbReference>
<reference evidence="2 3" key="1">
    <citation type="submission" date="2014-04" db="EMBL/GenBank/DDBJ databases">
        <authorList>
            <consortium name="DOE Joint Genome Institute"/>
            <person name="Kuo A."/>
            <person name="Kohler A."/>
            <person name="Costa M.D."/>
            <person name="Nagy L.G."/>
            <person name="Floudas D."/>
            <person name="Copeland A."/>
            <person name="Barry K.W."/>
            <person name="Cichocki N."/>
            <person name="Veneault-Fourrey C."/>
            <person name="LaButti K."/>
            <person name="Lindquist E.A."/>
            <person name="Lipzen A."/>
            <person name="Lundell T."/>
            <person name="Morin E."/>
            <person name="Murat C."/>
            <person name="Sun H."/>
            <person name="Tunlid A."/>
            <person name="Henrissat B."/>
            <person name="Grigoriev I.V."/>
            <person name="Hibbett D.S."/>
            <person name="Martin F."/>
            <person name="Nordberg H.P."/>
            <person name="Cantor M.N."/>
            <person name="Hua S.X."/>
        </authorList>
    </citation>
    <scope>NUCLEOTIDE SEQUENCE [LARGE SCALE GENOMIC DNA]</scope>
    <source>
        <strain evidence="2 3">441</strain>
    </source>
</reference>
<evidence type="ECO:0000256" key="1">
    <source>
        <dbReference type="SAM" id="MobiDB-lite"/>
    </source>
</evidence>